<proteinExistence type="predicted"/>
<evidence type="ECO:0000313" key="3">
    <source>
        <dbReference type="Proteomes" id="UP001562159"/>
    </source>
</evidence>
<keyword evidence="3" id="KW-1185">Reference proteome</keyword>
<sequence length="130" mass="13971">MRWIAFCILAVAMQPALAASLGFSEAKALADRDEASIHGARAQTLLESQGKAISQILPQCLSGARSNDLPPFVVVAKLDSKGKVVATWRDGDSDLAVCFEEKVAHLVLFQPPSAPFFTSFEMDLHAMPGQ</sequence>
<dbReference type="EMBL" id="JBGBPY010000001">
    <property type="protein sequence ID" value="MEY2181760.1"/>
    <property type="molecule type" value="Genomic_DNA"/>
</dbReference>
<accession>A0ABV4AP75</accession>
<protein>
    <submittedName>
        <fullName evidence="2">Uncharacterized protein</fullName>
    </submittedName>
</protein>
<keyword evidence="1" id="KW-0732">Signal</keyword>
<feature type="signal peptide" evidence="1">
    <location>
        <begin position="1"/>
        <end position="18"/>
    </location>
</feature>
<name>A0ABV4AP75_9GAMM</name>
<evidence type="ECO:0000256" key="1">
    <source>
        <dbReference type="SAM" id="SignalP"/>
    </source>
</evidence>
<dbReference type="Proteomes" id="UP001562159">
    <property type="component" value="Unassembled WGS sequence"/>
</dbReference>
<gene>
    <name evidence="2" type="ORF">AB7878_04970</name>
</gene>
<organism evidence="2 3">
    <name type="scientific">Rhodanobacter humi</name>
    <dbReference type="NCBI Taxonomy" id="1888173"/>
    <lineage>
        <taxon>Bacteria</taxon>
        <taxon>Pseudomonadati</taxon>
        <taxon>Pseudomonadota</taxon>
        <taxon>Gammaproteobacteria</taxon>
        <taxon>Lysobacterales</taxon>
        <taxon>Rhodanobacteraceae</taxon>
        <taxon>Rhodanobacter</taxon>
    </lineage>
</organism>
<evidence type="ECO:0000313" key="2">
    <source>
        <dbReference type="EMBL" id="MEY2181760.1"/>
    </source>
</evidence>
<feature type="chain" id="PRO_5045493920" evidence="1">
    <location>
        <begin position="19"/>
        <end position="130"/>
    </location>
</feature>
<comment type="caution">
    <text evidence="2">The sequence shown here is derived from an EMBL/GenBank/DDBJ whole genome shotgun (WGS) entry which is preliminary data.</text>
</comment>
<reference evidence="2 3" key="1">
    <citation type="submission" date="2024-07" db="EMBL/GenBank/DDBJ databases">
        <title>Molecular mechanisms and environmental adaptations of flagellar loss and biofilm growth of Rhodanobacter under environmental stress.</title>
        <authorList>
            <person name="Chen M."/>
        </authorList>
    </citation>
    <scope>NUCLEOTIDE SEQUENCE [LARGE SCALE GENOMIC DNA]</scope>
    <source>
        <strain evidence="2 3">RS22</strain>
    </source>
</reference>